<keyword evidence="5" id="KW-1133">Transmembrane helix</keyword>
<feature type="transmembrane region" description="Helical" evidence="5">
    <location>
        <begin position="138"/>
        <end position="158"/>
    </location>
</feature>
<feature type="domain" description="Ribonuclease A-domain" evidence="6">
    <location>
        <begin position="158"/>
        <end position="269"/>
    </location>
</feature>
<dbReference type="EMBL" id="JAHDVG010000467">
    <property type="protein sequence ID" value="KAH1182378.1"/>
    <property type="molecule type" value="Genomic_DNA"/>
</dbReference>
<gene>
    <name evidence="7" type="ORF">KIL84_010132</name>
</gene>
<dbReference type="GO" id="GO:0003676">
    <property type="term" value="F:nucleic acid binding"/>
    <property type="evidence" value="ECO:0007669"/>
    <property type="project" value="InterPro"/>
</dbReference>
<evidence type="ECO:0000256" key="1">
    <source>
        <dbReference type="ARBA" id="ARBA00004613"/>
    </source>
</evidence>
<evidence type="ECO:0000256" key="4">
    <source>
        <dbReference type="ARBA" id="ARBA00023157"/>
    </source>
</evidence>
<dbReference type="GO" id="GO:0050830">
    <property type="term" value="P:defense response to Gram-positive bacterium"/>
    <property type="evidence" value="ECO:0007669"/>
    <property type="project" value="TreeGrafter"/>
</dbReference>
<keyword evidence="5" id="KW-0472">Membrane</keyword>
<reference evidence="7" key="1">
    <citation type="submission" date="2021-09" db="EMBL/GenBank/DDBJ databases">
        <title>The genome of Mauremys mutica provides insights into the evolution of semi-aquatic lifestyle.</title>
        <authorList>
            <person name="Gong S."/>
            <person name="Gao Y."/>
        </authorList>
    </citation>
    <scope>NUCLEOTIDE SEQUENCE</scope>
    <source>
        <strain evidence="7">MM-2020</strain>
        <tissue evidence="7">Muscle</tissue>
    </source>
</reference>
<dbReference type="InterPro" id="IPR001427">
    <property type="entry name" value="RNaseA"/>
</dbReference>
<dbReference type="AlphaFoldDB" id="A0A9D3XN96"/>
<evidence type="ECO:0000259" key="6">
    <source>
        <dbReference type="SMART" id="SM00092"/>
    </source>
</evidence>
<dbReference type="SMART" id="SM00092">
    <property type="entry name" value="RNAse_Pc"/>
    <property type="match status" value="1"/>
</dbReference>
<evidence type="ECO:0000256" key="2">
    <source>
        <dbReference type="ARBA" id="ARBA00005600"/>
    </source>
</evidence>
<keyword evidence="4" id="KW-1015">Disulfide bond</keyword>
<dbReference type="Gene3D" id="3.10.130.10">
    <property type="entry name" value="Ribonuclease A-like domain"/>
    <property type="match status" value="1"/>
</dbReference>
<name>A0A9D3XN96_9SAUR</name>
<accession>A0A9D3XN96</accession>
<proteinExistence type="inferred from homology"/>
<protein>
    <recommendedName>
        <fullName evidence="6">Ribonuclease A-domain domain-containing protein</fullName>
    </recommendedName>
</protein>
<dbReference type="Proteomes" id="UP000827986">
    <property type="component" value="Unassembled WGS sequence"/>
</dbReference>
<keyword evidence="8" id="KW-1185">Reference proteome</keyword>
<dbReference type="InterPro" id="IPR023412">
    <property type="entry name" value="RNaseA_domain"/>
</dbReference>
<evidence type="ECO:0000256" key="5">
    <source>
        <dbReference type="SAM" id="Phobius"/>
    </source>
</evidence>
<evidence type="ECO:0000256" key="3">
    <source>
        <dbReference type="ARBA" id="ARBA00022525"/>
    </source>
</evidence>
<evidence type="ECO:0000313" key="7">
    <source>
        <dbReference type="EMBL" id="KAH1182378.1"/>
    </source>
</evidence>
<dbReference type="SUPFAM" id="SSF54076">
    <property type="entry name" value="RNase A-like"/>
    <property type="match status" value="1"/>
</dbReference>
<comment type="caution">
    <text evidence="7">The sequence shown here is derived from an EMBL/GenBank/DDBJ whole genome shotgun (WGS) entry which is preliminary data.</text>
</comment>
<dbReference type="PANTHER" id="PTHR11437:SF10">
    <property type="entry name" value="ANGIOGENIN-RELATED"/>
    <property type="match status" value="1"/>
</dbReference>
<dbReference type="InterPro" id="IPR036816">
    <property type="entry name" value="RNaseA-like_dom_sf"/>
</dbReference>
<sequence length="269" mass="30278">MTSLVNGKRRHREASPLKCRRNSVAFQRVLHRRSGPSSGAHQPKSNKLYQYNCLSTGTHSPERIMQNSGSYQISYLGLWISPPTPPPPYLAGLYITCSKRERRISSSEARIHRSDDSEDTRTWVDPDTAMALKISFPVLLLPLGLLGAWLALASGQLWNEKNDKFLLKHWNYPRSEDSNGTYCDTMMQSREMYGQEANTFIHAPIGAINSICNLGGTPGKPNERHSVAPFDITVCAFNSTGHTYAGTRYVRRIVLDCRKGVPIDYVRHI</sequence>
<organism evidence="7 8">
    <name type="scientific">Mauremys mutica</name>
    <name type="common">yellowpond turtle</name>
    <dbReference type="NCBI Taxonomy" id="74926"/>
    <lineage>
        <taxon>Eukaryota</taxon>
        <taxon>Metazoa</taxon>
        <taxon>Chordata</taxon>
        <taxon>Craniata</taxon>
        <taxon>Vertebrata</taxon>
        <taxon>Euteleostomi</taxon>
        <taxon>Archelosauria</taxon>
        <taxon>Testudinata</taxon>
        <taxon>Testudines</taxon>
        <taxon>Cryptodira</taxon>
        <taxon>Durocryptodira</taxon>
        <taxon>Testudinoidea</taxon>
        <taxon>Geoemydidae</taxon>
        <taxon>Geoemydinae</taxon>
        <taxon>Mauremys</taxon>
    </lineage>
</organism>
<dbReference type="PANTHER" id="PTHR11437">
    <property type="entry name" value="RIBONUCLEASE"/>
    <property type="match status" value="1"/>
</dbReference>
<dbReference type="Pfam" id="PF00074">
    <property type="entry name" value="RnaseA"/>
    <property type="match status" value="1"/>
</dbReference>
<evidence type="ECO:0000313" key="8">
    <source>
        <dbReference type="Proteomes" id="UP000827986"/>
    </source>
</evidence>
<comment type="similarity">
    <text evidence="2">Belongs to the pancreatic ribonuclease family.</text>
</comment>
<keyword evidence="3" id="KW-0964">Secreted</keyword>
<keyword evidence="5" id="KW-0812">Transmembrane</keyword>
<comment type="subcellular location">
    <subcellularLocation>
        <location evidence="1">Secreted</location>
    </subcellularLocation>
</comment>
<dbReference type="GO" id="GO:0005576">
    <property type="term" value="C:extracellular region"/>
    <property type="evidence" value="ECO:0007669"/>
    <property type="project" value="UniProtKB-SubCell"/>
</dbReference>
<dbReference type="GO" id="GO:0004540">
    <property type="term" value="F:RNA nuclease activity"/>
    <property type="evidence" value="ECO:0007669"/>
    <property type="project" value="TreeGrafter"/>
</dbReference>